<dbReference type="InterPro" id="IPR041468">
    <property type="entry name" value="HTH_ParB/Spo0J"/>
</dbReference>
<dbReference type="Gene3D" id="1.10.10.2830">
    <property type="match status" value="1"/>
</dbReference>
<dbReference type="SUPFAM" id="SSF110849">
    <property type="entry name" value="ParB/Sulfiredoxin"/>
    <property type="match status" value="1"/>
</dbReference>
<evidence type="ECO:0000256" key="3">
    <source>
        <dbReference type="SAM" id="MobiDB-lite"/>
    </source>
</evidence>
<name>A0A2Z5FZB6_9BACT</name>
<dbReference type="Gene3D" id="3.90.1530.30">
    <property type="match status" value="1"/>
</dbReference>
<dbReference type="InterPro" id="IPR003115">
    <property type="entry name" value="ParB_N"/>
</dbReference>
<proteinExistence type="inferred from homology"/>
<dbReference type="PANTHER" id="PTHR33375">
    <property type="entry name" value="CHROMOSOME-PARTITIONING PROTEIN PARB-RELATED"/>
    <property type="match status" value="1"/>
</dbReference>
<comment type="similarity">
    <text evidence="1">Belongs to the ParB family.</text>
</comment>
<dbReference type="AlphaFoldDB" id="A0A2Z5FZB6"/>
<dbReference type="FunFam" id="3.90.1530.30:FF:000001">
    <property type="entry name" value="Chromosome partitioning protein ParB"/>
    <property type="match status" value="1"/>
</dbReference>
<dbReference type="PANTHER" id="PTHR33375:SF7">
    <property type="entry name" value="CHROMOSOME 2-PARTITIONING PROTEIN PARB-RELATED"/>
    <property type="match status" value="1"/>
</dbReference>
<dbReference type="Pfam" id="PF17762">
    <property type="entry name" value="HTH_ParB"/>
    <property type="match status" value="1"/>
</dbReference>
<dbReference type="OrthoDB" id="9796891at2"/>
<dbReference type="NCBIfam" id="TIGR00180">
    <property type="entry name" value="parB_part"/>
    <property type="match status" value="1"/>
</dbReference>
<dbReference type="Proteomes" id="UP000253606">
    <property type="component" value="Chromosome"/>
</dbReference>
<reference evidence="5 6" key="1">
    <citation type="journal article" date="2018" name="Front. Microbiol.">
        <title>Hydrolytic Capabilities as a Key to Environmental Success: Chitinolytic and Cellulolytic Acidobacteria From Acidic Sub-arctic Soils and Boreal Peatlands.</title>
        <authorList>
            <person name="Belova S.E."/>
            <person name="Ravin N.V."/>
            <person name="Pankratov T.A."/>
            <person name="Rakitin A.L."/>
            <person name="Ivanova A.A."/>
            <person name="Beletsky A.V."/>
            <person name="Mardanov A.V."/>
            <person name="Sinninghe Damste J.S."/>
            <person name="Dedysh S.N."/>
        </authorList>
    </citation>
    <scope>NUCLEOTIDE SEQUENCE [LARGE SCALE GENOMIC DNA]</scope>
    <source>
        <strain evidence="5 6">SBC82</strain>
    </source>
</reference>
<gene>
    <name evidence="5" type="ORF">ACPOL_2846</name>
</gene>
<dbReference type="EMBL" id="CP030840">
    <property type="protein sequence ID" value="AXC12152.1"/>
    <property type="molecule type" value="Genomic_DNA"/>
</dbReference>
<dbReference type="GO" id="GO:0005694">
    <property type="term" value="C:chromosome"/>
    <property type="evidence" value="ECO:0007669"/>
    <property type="project" value="TreeGrafter"/>
</dbReference>
<feature type="region of interest" description="Disordered" evidence="3">
    <location>
        <begin position="359"/>
        <end position="383"/>
    </location>
</feature>
<evidence type="ECO:0000259" key="4">
    <source>
        <dbReference type="SMART" id="SM00470"/>
    </source>
</evidence>
<evidence type="ECO:0000256" key="2">
    <source>
        <dbReference type="ARBA" id="ARBA00023125"/>
    </source>
</evidence>
<dbReference type="GO" id="GO:0007059">
    <property type="term" value="P:chromosome segregation"/>
    <property type="evidence" value="ECO:0007669"/>
    <property type="project" value="TreeGrafter"/>
</dbReference>
<feature type="compositionally biased region" description="Basic and acidic residues" evidence="3">
    <location>
        <begin position="370"/>
        <end position="383"/>
    </location>
</feature>
<evidence type="ECO:0000256" key="1">
    <source>
        <dbReference type="ARBA" id="ARBA00006295"/>
    </source>
</evidence>
<evidence type="ECO:0000313" key="6">
    <source>
        <dbReference type="Proteomes" id="UP000253606"/>
    </source>
</evidence>
<dbReference type="GO" id="GO:0003677">
    <property type="term" value="F:DNA binding"/>
    <property type="evidence" value="ECO:0007669"/>
    <property type="project" value="UniProtKB-KW"/>
</dbReference>
<keyword evidence="2" id="KW-0238">DNA-binding</keyword>
<accession>A0A2Z5FZB6</accession>
<dbReference type="KEGG" id="abas:ACPOL_2846"/>
<dbReference type="Pfam" id="PF02195">
    <property type="entry name" value="ParB_N"/>
    <property type="match status" value="1"/>
</dbReference>
<dbReference type="RefSeq" id="WP_114207441.1">
    <property type="nucleotide sequence ID" value="NZ_CP030840.1"/>
</dbReference>
<dbReference type="InterPro" id="IPR036086">
    <property type="entry name" value="ParB/Sulfiredoxin_sf"/>
</dbReference>
<dbReference type="InterPro" id="IPR004437">
    <property type="entry name" value="ParB/RepB/Spo0J"/>
</dbReference>
<keyword evidence="6" id="KW-1185">Reference proteome</keyword>
<dbReference type="InterPro" id="IPR050336">
    <property type="entry name" value="Chromosome_partition/occlusion"/>
</dbReference>
<feature type="region of interest" description="Disordered" evidence="3">
    <location>
        <begin position="507"/>
        <end position="528"/>
    </location>
</feature>
<evidence type="ECO:0000313" key="5">
    <source>
        <dbReference type="EMBL" id="AXC12152.1"/>
    </source>
</evidence>
<dbReference type="SMART" id="SM00470">
    <property type="entry name" value="ParB"/>
    <property type="match status" value="1"/>
</dbReference>
<organism evidence="5 6">
    <name type="scientific">Acidisarcina polymorpha</name>
    <dbReference type="NCBI Taxonomy" id="2211140"/>
    <lineage>
        <taxon>Bacteria</taxon>
        <taxon>Pseudomonadati</taxon>
        <taxon>Acidobacteriota</taxon>
        <taxon>Terriglobia</taxon>
        <taxon>Terriglobales</taxon>
        <taxon>Acidobacteriaceae</taxon>
        <taxon>Acidisarcina</taxon>
    </lineage>
</organism>
<protein>
    <submittedName>
        <fullName evidence="5">Chromosome (Plasmid) partitioning protein ParB</fullName>
    </submittedName>
</protein>
<sequence length="528" mass="57605">METQIVNATEYRNVSLALLTESKTNPRRTFEETALKELAESIRTQGVLSPLLVRPLTENSFEIIAGARRYRAAQMAEAPAVPVRIVHLSDASALEAQLVENLIRSEIHPMEEAQGCRALLDLEDPKYSIEQIAAKVGKSPVFVASRLKLSDLVPAAVDAFYADEIGVGHALLLAKLPADQQEGALSACFKEVYNGASKPARILLPVRNLQFWTDSNILLVLKDAPFNKRDTQLVPTAGSCADCPKRTGHNKLLFGDDLGRQGDRCTDPNCYAAKVLAHVAQTVAAKPELVQVSTAYGGQKEGSSVLPRNKYTAIRDDKPKSKDDAKRPEFKVCKFTTEAIITEGSDVGTIHKVCANPSCPVHHPKQSTSRNDEKWKAEQDKQRKEQAIANTTGLRVLAAVSAAVPVRLLKRDLLFVMEKLISVMDENRVEMLARQHGIRQKRDDGGIGKTLTALVRRADEGTLSRLLVETSILLASSRGNPSSVLKDAATAYKVDTDAIAAKVKQEFAAKKKAKKTPPPPTKTAKKAA</sequence>
<feature type="domain" description="ParB-like N-terminal" evidence="4">
    <location>
        <begin position="12"/>
        <end position="102"/>
    </location>
</feature>